<dbReference type="GO" id="GO:0016020">
    <property type="term" value="C:membrane"/>
    <property type="evidence" value="ECO:0007669"/>
    <property type="project" value="UniProtKB-SubCell"/>
</dbReference>
<dbReference type="SUPFAM" id="SSF103481">
    <property type="entry name" value="Multidrug resistance efflux transporter EmrE"/>
    <property type="match status" value="2"/>
</dbReference>
<sequence length="301" mass="33254">MPARIRAYILLFIASAIWGIAGPVIKYTLEFIPPGVFLFYRFAIAGIFAVITLSFFKASWPKSNSQKFWIFLYCFLNTTVVLGLLFLGYAKTSAITGSLINAVYPVIVAVVGVFFLKEHVTHREKLGIGITLTGVGLTIINLNSIAFEGNLLVLASLIVGVISAVMAKLLLRENLSPFALTQLSFLIGFITTIPIVLYFYPPISIIQSLISVPLSVHAGVWYMALLSGTLAYSLWHIGQKSIEIGETALFSYLYPIFAIPLSFFWLQEQITWVHWTSAAIITMGVFIAQTKPRISPPAGHR</sequence>
<dbReference type="AlphaFoldDB" id="A0A0G1Q1Y0"/>
<dbReference type="Pfam" id="PF00892">
    <property type="entry name" value="EamA"/>
    <property type="match status" value="2"/>
</dbReference>
<proteinExistence type="inferred from homology"/>
<evidence type="ECO:0000256" key="2">
    <source>
        <dbReference type="ARBA" id="ARBA00007362"/>
    </source>
</evidence>
<evidence type="ECO:0000256" key="4">
    <source>
        <dbReference type="ARBA" id="ARBA00022989"/>
    </source>
</evidence>
<feature type="domain" description="EamA" evidence="7">
    <location>
        <begin position="7"/>
        <end position="139"/>
    </location>
</feature>
<dbReference type="InterPro" id="IPR037185">
    <property type="entry name" value="EmrE-like"/>
</dbReference>
<keyword evidence="4 6" id="KW-1133">Transmembrane helix</keyword>
<accession>A0A0G1Q1Y0</accession>
<feature type="transmembrane region" description="Helical" evidence="6">
    <location>
        <begin position="272"/>
        <end position="288"/>
    </location>
</feature>
<comment type="similarity">
    <text evidence="2">Belongs to the EamA transporter family.</text>
</comment>
<evidence type="ECO:0000256" key="3">
    <source>
        <dbReference type="ARBA" id="ARBA00022692"/>
    </source>
</evidence>
<feature type="transmembrane region" description="Helical" evidence="6">
    <location>
        <begin position="68"/>
        <end position="89"/>
    </location>
</feature>
<feature type="transmembrane region" description="Helical" evidence="6">
    <location>
        <begin position="128"/>
        <end position="146"/>
    </location>
</feature>
<keyword evidence="5 6" id="KW-0472">Membrane</keyword>
<feature type="transmembrane region" description="Helical" evidence="6">
    <location>
        <begin position="220"/>
        <end position="237"/>
    </location>
</feature>
<evidence type="ECO:0000256" key="1">
    <source>
        <dbReference type="ARBA" id="ARBA00004141"/>
    </source>
</evidence>
<gene>
    <name evidence="8" type="ORF">UX05_C0010G0042</name>
</gene>
<evidence type="ECO:0000313" key="9">
    <source>
        <dbReference type="Proteomes" id="UP000034264"/>
    </source>
</evidence>
<dbReference type="PANTHER" id="PTHR32322:SF2">
    <property type="entry name" value="EAMA DOMAIN-CONTAINING PROTEIN"/>
    <property type="match status" value="1"/>
</dbReference>
<feature type="transmembrane region" description="Helical" evidence="6">
    <location>
        <begin position="249"/>
        <end position="266"/>
    </location>
</feature>
<organism evidence="8 9">
    <name type="scientific">Candidatus Amesbacteria bacterium GW2011_GWC2_45_19</name>
    <dbReference type="NCBI Taxonomy" id="1618366"/>
    <lineage>
        <taxon>Bacteria</taxon>
        <taxon>Candidatus Amesiibacteriota</taxon>
    </lineage>
</organism>
<feature type="transmembrane region" description="Helical" evidence="6">
    <location>
        <begin position="152"/>
        <end position="171"/>
    </location>
</feature>
<feature type="transmembrane region" description="Helical" evidence="6">
    <location>
        <begin position="7"/>
        <end position="25"/>
    </location>
</feature>
<feature type="domain" description="EamA" evidence="7">
    <location>
        <begin position="149"/>
        <end position="287"/>
    </location>
</feature>
<feature type="transmembrane region" description="Helical" evidence="6">
    <location>
        <begin position="37"/>
        <end position="56"/>
    </location>
</feature>
<dbReference type="EMBL" id="LCKS01000010">
    <property type="protein sequence ID" value="KKU02650.1"/>
    <property type="molecule type" value="Genomic_DNA"/>
</dbReference>
<protein>
    <recommendedName>
        <fullName evidence="7">EamA domain-containing protein</fullName>
    </recommendedName>
</protein>
<name>A0A0G1Q1Y0_9BACT</name>
<feature type="transmembrane region" description="Helical" evidence="6">
    <location>
        <begin position="183"/>
        <end position="200"/>
    </location>
</feature>
<evidence type="ECO:0000256" key="5">
    <source>
        <dbReference type="ARBA" id="ARBA00023136"/>
    </source>
</evidence>
<dbReference type="PANTHER" id="PTHR32322">
    <property type="entry name" value="INNER MEMBRANE TRANSPORTER"/>
    <property type="match status" value="1"/>
</dbReference>
<feature type="transmembrane region" description="Helical" evidence="6">
    <location>
        <begin position="95"/>
        <end position="116"/>
    </location>
</feature>
<keyword evidence="3 6" id="KW-0812">Transmembrane</keyword>
<evidence type="ECO:0000256" key="6">
    <source>
        <dbReference type="SAM" id="Phobius"/>
    </source>
</evidence>
<dbReference type="Proteomes" id="UP000034264">
    <property type="component" value="Unassembled WGS sequence"/>
</dbReference>
<evidence type="ECO:0000259" key="7">
    <source>
        <dbReference type="Pfam" id="PF00892"/>
    </source>
</evidence>
<comment type="subcellular location">
    <subcellularLocation>
        <location evidence="1">Membrane</location>
        <topology evidence="1">Multi-pass membrane protein</topology>
    </subcellularLocation>
</comment>
<dbReference type="InterPro" id="IPR050638">
    <property type="entry name" value="AA-Vitamin_Transporters"/>
</dbReference>
<evidence type="ECO:0000313" key="8">
    <source>
        <dbReference type="EMBL" id="KKU02650.1"/>
    </source>
</evidence>
<dbReference type="InterPro" id="IPR000620">
    <property type="entry name" value="EamA_dom"/>
</dbReference>
<reference evidence="8 9" key="1">
    <citation type="journal article" date="2015" name="Nature">
        <title>rRNA introns, odd ribosomes, and small enigmatic genomes across a large radiation of phyla.</title>
        <authorList>
            <person name="Brown C.T."/>
            <person name="Hug L.A."/>
            <person name="Thomas B.C."/>
            <person name="Sharon I."/>
            <person name="Castelle C.J."/>
            <person name="Singh A."/>
            <person name="Wilkins M.J."/>
            <person name="Williams K.H."/>
            <person name="Banfield J.F."/>
        </authorList>
    </citation>
    <scope>NUCLEOTIDE SEQUENCE [LARGE SCALE GENOMIC DNA]</scope>
</reference>
<comment type="caution">
    <text evidence="8">The sequence shown here is derived from an EMBL/GenBank/DDBJ whole genome shotgun (WGS) entry which is preliminary data.</text>
</comment>